<dbReference type="AlphaFoldDB" id="A0A383C3U8"/>
<name>A0A383C3U8_9ZZZZ</name>
<keyword evidence="2" id="KW-0442">Lipid degradation</keyword>
<keyword evidence="3" id="KW-0443">Lipid metabolism</keyword>
<reference evidence="5" key="1">
    <citation type="submission" date="2018-05" db="EMBL/GenBank/DDBJ databases">
        <authorList>
            <person name="Lanie J.A."/>
            <person name="Ng W.-L."/>
            <person name="Kazmierczak K.M."/>
            <person name="Andrzejewski T.M."/>
            <person name="Davidsen T.M."/>
            <person name="Wayne K.J."/>
            <person name="Tettelin H."/>
            <person name="Glass J.I."/>
            <person name="Rusch D."/>
            <person name="Podicherti R."/>
            <person name="Tsui H.-C.T."/>
            <person name="Winkler M.E."/>
        </authorList>
    </citation>
    <scope>NUCLEOTIDE SEQUENCE</scope>
</reference>
<feature type="non-terminal residue" evidence="5">
    <location>
        <position position="220"/>
    </location>
</feature>
<dbReference type="InterPro" id="IPR002641">
    <property type="entry name" value="PNPLA_dom"/>
</dbReference>
<dbReference type="Pfam" id="PF01734">
    <property type="entry name" value="Patatin"/>
    <property type="match status" value="1"/>
</dbReference>
<dbReference type="InterPro" id="IPR050301">
    <property type="entry name" value="NTE"/>
</dbReference>
<accession>A0A383C3U8</accession>
<dbReference type="GO" id="GO:0016042">
    <property type="term" value="P:lipid catabolic process"/>
    <property type="evidence" value="ECO:0007669"/>
    <property type="project" value="UniProtKB-KW"/>
</dbReference>
<dbReference type="GO" id="GO:0016787">
    <property type="term" value="F:hydrolase activity"/>
    <property type="evidence" value="ECO:0007669"/>
    <property type="project" value="UniProtKB-KW"/>
</dbReference>
<evidence type="ECO:0000256" key="1">
    <source>
        <dbReference type="ARBA" id="ARBA00022801"/>
    </source>
</evidence>
<evidence type="ECO:0000256" key="2">
    <source>
        <dbReference type="ARBA" id="ARBA00022963"/>
    </source>
</evidence>
<proteinExistence type="predicted"/>
<sequence length="220" mass="24199">MRKIALILSIFAILLGEDHPKIALVLSGGGAKGMAQIPTLQLIDSLNIPIDIVVGTSMGAINGATYAIGYSPDEIERKSFLTNWDLIFSNNKYRKNLYFFQKTDYDKYRIEFELSGIKPQVPMAHITGHASYININQAIGIYEAVNDFDKFPISYRCNAVDLLSGNEIIFKKGSLSKSLRASSSIPSIFSPVKDNELLLIDGGVVNNFPADIAHRLGADI</sequence>
<dbReference type="PANTHER" id="PTHR14226:SF29">
    <property type="entry name" value="NEUROPATHY TARGET ESTERASE SWS"/>
    <property type="match status" value="1"/>
</dbReference>
<dbReference type="PROSITE" id="PS51635">
    <property type="entry name" value="PNPLA"/>
    <property type="match status" value="1"/>
</dbReference>
<gene>
    <name evidence="5" type="ORF">METZ01_LOCUS479726</name>
</gene>
<dbReference type="InterPro" id="IPR016035">
    <property type="entry name" value="Acyl_Trfase/lysoPLipase"/>
</dbReference>
<dbReference type="Gene3D" id="3.40.1090.10">
    <property type="entry name" value="Cytosolic phospholipase A2 catalytic domain"/>
    <property type="match status" value="2"/>
</dbReference>
<dbReference type="PANTHER" id="PTHR14226">
    <property type="entry name" value="NEUROPATHY TARGET ESTERASE/SWISS CHEESE D.MELANOGASTER"/>
    <property type="match status" value="1"/>
</dbReference>
<evidence type="ECO:0000259" key="4">
    <source>
        <dbReference type="PROSITE" id="PS51635"/>
    </source>
</evidence>
<keyword evidence="1" id="KW-0378">Hydrolase</keyword>
<dbReference type="EMBL" id="UINC01205619">
    <property type="protein sequence ID" value="SVE26872.1"/>
    <property type="molecule type" value="Genomic_DNA"/>
</dbReference>
<evidence type="ECO:0000256" key="3">
    <source>
        <dbReference type="ARBA" id="ARBA00023098"/>
    </source>
</evidence>
<evidence type="ECO:0000313" key="5">
    <source>
        <dbReference type="EMBL" id="SVE26872.1"/>
    </source>
</evidence>
<organism evidence="5">
    <name type="scientific">marine metagenome</name>
    <dbReference type="NCBI Taxonomy" id="408172"/>
    <lineage>
        <taxon>unclassified sequences</taxon>
        <taxon>metagenomes</taxon>
        <taxon>ecological metagenomes</taxon>
    </lineage>
</organism>
<dbReference type="SUPFAM" id="SSF52151">
    <property type="entry name" value="FabD/lysophospholipase-like"/>
    <property type="match status" value="1"/>
</dbReference>
<protein>
    <recommendedName>
        <fullName evidence="4">PNPLA domain-containing protein</fullName>
    </recommendedName>
</protein>
<feature type="domain" description="PNPLA" evidence="4">
    <location>
        <begin position="24"/>
        <end position="214"/>
    </location>
</feature>